<feature type="transmembrane region" description="Helical" evidence="1">
    <location>
        <begin position="5"/>
        <end position="27"/>
    </location>
</feature>
<feature type="transmembrane region" description="Helical" evidence="1">
    <location>
        <begin position="125"/>
        <end position="144"/>
    </location>
</feature>
<feature type="transmembrane region" description="Helical" evidence="1">
    <location>
        <begin position="92"/>
        <end position="113"/>
    </location>
</feature>
<feature type="transmembrane region" description="Helical" evidence="1">
    <location>
        <begin position="280"/>
        <end position="299"/>
    </location>
</feature>
<dbReference type="RefSeq" id="WP_124757359.1">
    <property type="nucleotide sequence ID" value="NZ_CBCRWA010000002.1"/>
</dbReference>
<proteinExistence type="predicted"/>
<accession>A0ABM7C740</accession>
<organism evidence="2 3">
    <name type="scientific">Kaistella daneshvariae</name>
    <dbReference type="NCBI Taxonomy" id="2487074"/>
    <lineage>
        <taxon>Bacteria</taxon>
        <taxon>Pseudomonadati</taxon>
        <taxon>Bacteroidota</taxon>
        <taxon>Flavobacteriia</taxon>
        <taxon>Flavobacteriales</taxon>
        <taxon>Weeksellaceae</taxon>
        <taxon>Chryseobacterium group</taxon>
        <taxon>Kaistella</taxon>
    </lineage>
</organism>
<evidence type="ECO:0000256" key="1">
    <source>
        <dbReference type="SAM" id="Phobius"/>
    </source>
</evidence>
<keyword evidence="1" id="KW-0812">Transmembrane</keyword>
<reference evidence="2 3" key="1">
    <citation type="submission" date="2018-11" db="EMBL/GenBank/DDBJ databases">
        <title>Proposal to divide the Flavobacteriaceae and reorganize its genera based on Amino Acid Identity values calculated from whole genome sequences.</title>
        <authorList>
            <person name="Nicholson A.C."/>
            <person name="Gulvik C.A."/>
            <person name="Whitney A.M."/>
            <person name="Humrighouse B.W."/>
            <person name="Bell M."/>
            <person name="Holmes B."/>
            <person name="Steigerwalt A.G."/>
            <person name="Villarma A."/>
            <person name="Sheth M."/>
            <person name="Batra D."/>
            <person name="Pryor J."/>
            <person name="Bernardet J.-F."/>
            <person name="Hugo C."/>
            <person name="Kampfer P."/>
            <person name="Newman J.D."/>
            <person name="McQuiston J.R."/>
        </authorList>
    </citation>
    <scope>NUCLEOTIDE SEQUENCE [LARGE SCALE GENOMIC DNA]</scope>
    <source>
        <strain evidence="2 3">H3001</strain>
    </source>
</reference>
<gene>
    <name evidence="2" type="ORF">EIB71_03445</name>
</gene>
<evidence type="ECO:0000313" key="2">
    <source>
        <dbReference type="EMBL" id="AZI66786.1"/>
    </source>
</evidence>
<feature type="transmembrane region" description="Helical" evidence="1">
    <location>
        <begin position="211"/>
        <end position="233"/>
    </location>
</feature>
<feature type="transmembrane region" description="Helical" evidence="1">
    <location>
        <begin position="253"/>
        <end position="271"/>
    </location>
</feature>
<dbReference type="Proteomes" id="UP000274483">
    <property type="component" value="Chromosome"/>
</dbReference>
<dbReference type="EMBL" id="CP034158">
    <property type="protein sequence ID" value="AZI66786.1"/>
    <property type="molecule type" value="Genomic_DNA"/>
</dbReference>
<name>A0ABM7C740_9FLAO</name>
<protein>
    <recommendedName>
        <fullName evidence="4">Glycosyltransferase RgtA/B/C/D-like domain-containing protein</fullName>
    </recommendedName>
</protein>
<evidence type="ECO:0000313" key="3">
    <source>
        <dbReference type="Proteomes" id="UP000274483"/>
    </source>
</evidence>
<sequence>MKIPLFFRLSFAVLLAFTLSSFVYFGFVNSYSSTIFNHENFQQQFQSGIYQYRVLSSYLLLWVYDLLESIKIDYQIFTFKFLDKSAEPRMFLAFYIINTFFLALSGFFLVLIMEAKNFVATNSEKILITVLAIFTICISQFVIVPYDTASYFLLLLYYYVLQKYLKNLAFSQLIFLGIILFVSTFIRESSALSISLAATILFTRFKLKKEAVLPVIFLVFIFLVAYLGIRFYYHDFSTTDGNLLSQNLSQPKNFLGILFWILFLLLSLFLAKDKKAVRAILLFHAFSLPYIYVCFYSGILYEIRLYVPIFLTSILLGRTELGKLR</sequence>
<keyword evidence="1" id="KW-1133">Transmembrane helix</keyword>
<keyword evidence="3" id="KW-1185">Reference proteome</keyword>
<evidence type="ECO:0008006" key="4">
    <source>
        <dbReference type="Google" id="ProtNLM"/>
    </source>
</evidence>
<keyword evidence="1" id="KW-0472">Membrane</keyword>
<feature type="transmembrane region" description="Helical" evidence="1">
    <location>
        <begin position="164"/>
        <end position="186"/>
    </location>
</feature>